<keyword evidence="2 7" id="KW-0238">DNA-binding</keyword>
<comment type="subcellular location">
    <subcellularLocation>
        <location evidence="1">Nucleus</location>
    </subcellularLocation>
</comment>
<evidence type="ECO:0000256" key="4">
    <source>
        <dbReference type="RuleBase" id="RU004020"/>
    </source>
</evidence>
<feature type="region of interest" description="Disordered" evidence="5">
    <location>
        <begin position="348"/>
        <end position="397"/>
    </location>
</feature>
<name>A0A9N8ERG4_9STRA</name>
<dbReference type="Pfam" id="PF00447">
    <property type="entry name" value="HSF_DNA-bind"/>
    <property type="match status" value="1"/>
</dbReference>
<organism evidence="7 8">
    <name type="scientific">Seminavis robusta</name>
    <dbReference type="NCBI Taxonomy" id="568900"/>
    <lineage>
        <taxon>Eukaryota</taxon>
        <taxon>Sar</taxon>
        <taxon>Stramenopiles</taxon>
        <taxon>Ochrophyta</taxon>
        <taxon>Bacillariophyta</taxon>
        <taxon>Bacillariophyceae</taxon>
        <taxon>Bacillariophycidae</taxon>
        <taxon>Naviculales</taxon>
        <taxon>Naviculaceae</taxon>
        <taxon>Seminavis</taxon>
    </lineage>
</organism>
<feature type="compositionally biased region" description="Basic and acidic residues" evidence="5">
    <location>
        <begin position="63"/>
        <end position="84"/>
    </location>
</feature>
<feature type="compositionally biased region" description="Polar residues" evidence="5">
    <location>
        <begin position="349"/>
        <end position="365"/>
    </location>
</feature>
<dbReference type="AlphaFoldDB" id="A0A9N8ERG4"/>
<dbReference type="SMART" id="SM00415">
    <property type="entry name" value="HSF"/>
    <property type="match status" value="1"/>
</dbReference>
<keyword evidence="3" id="KW-0539">Nucleus</keyword>
<dbReference type="PANTHER" id="PTHR10015:SF206">
    <property type="entry name" value="HSF-TYPE DNA-BINDING DOMAIN-CONTAINING PROTEIN"/>
    <property type="match status" value="1"/>
</dbReference>
<evidence type="ECO:0000256" key="1">
    <source>
        <dbReference type="ARBA" id="ARBA00004123"/>
    </source>
</evidence>
<feature type="region of interest" description="Disordered" evidence="5">
    <location>
        <begin position="231"/>
        <end position="281"/>
    </location>
</feature>
<dbReference type="InterPro" id="IPR036390">
    <property type="entry name" value="WH_DNA-bd_sf"/>
</dbReference>
<accession>A0A9N8ERG4</accession>
<keyword evidence="8" id="KW-1185">Reference proteome</keyword>
<evidence type="ECO:0000259" key="6">
    <source>
        <dbReference type="SMART" id="SM00415"/>
    </source>
</evidence>
<feature type="region of interest" description="Disordered" evidence="5">
    <location>
        <begin position="1"/>
        <end position="117"/>
    </location>
</feature>
<dbReference type="Proteomes" id="UP001153069">
    <property type="component" value="Unassembled WGS sequence"/>
</dbReference>
<evidence type="ECO:0000256" key="2">
    <source>
        <dbReference type="ARBA" id="ARBA00023125"/>
    </source>
</evidence>
<gene>
    <name evidence="7" type="ORF">SEMRO_1453_G274040.1</name>
</gene>
<sequence>MKRAGDFQPSGKGEGKSPSDQGTREEPQPYSDKQEKEEHPPKRARRQPSDEGAAVELDGAQHPGDEKDSKLPPEEVAADKKSKGSEGAGEEQAEATRVLADDDPPAEETKPRAAPVAVPTRSFATMSFPSQLMTLLQKNVNPDAIWFLQGGEAIGINASRIEQVLNEHFRGMKYSSLVRNLNRWGFRRISHASLKEKDRGYHHLLFQKDKPHLVERMKRDSNATEVVRQLDLDANPGGQASDKGPSRPTEAVYESNQSSTMNRAGSSSRPGVPQQQRHGVATGGATLSSVRAPLLMQGSLDPQQRMALMQQQQQIEWHRQQQALAGGLYNWSFPQTLPSASPLAFGLPQQRTAASSSIPTRSDAVSNVVRHPSASDTEEAPEVNEDQKNNPSSISDR</sequence>
<dbReference type="GO" id="GO:0043565">
    <property type="term" value="F:sequence-specific DNA binding"/>
    <property type="evidence" value="ECO:0007669"/>
    <property type="project" value="InterPro"/>
</dbReference>
<dbReference type="InterPro" id="IPR000232">
    <property type="entry name" value="HSF_DNA-bd"/>
</dbReference>
<comment type="similarity">
    <text evidence="4">Belongs to the HSF family.</text>
</comment>
<evidence type="ECO:0000256" key="3">
    <source>
        <dbReference type="ARBA" id="ARBA00023242"/>
    </source>
</evidence>
<dbReference type="SUPFAM" id="SSF46785">
    <property type="entry name" value="Winged helix' DNA-binding domain"/>
    <property type="match status" value="1"/>
</dbReference>
<dbReference type="EMBL" id="CAICTM010001451">
    <property type="protein sequence ID" value="CAB9523769.1"/>
    <property type="molecule type" value="Genomic_DNA"/>
</dbReference>
<dbReference type="InterPro" id="IPR036388">
    <property type="entry name" value="WH-like_DNA-bd_sf"/>
</dbReference>
<dbReference type="GO" id="GO:0005634">
    <property type="term" value="C:nucleus"/>
    <property type="evidence" value="ECO:0007669"/>
    <property type="project" value="UniProtKB-SubCell"/>
</dbReference>
<dbReference type="GO" id="GO:0003700">
    <property type="term" value="F:DNA-binding transcription factor activity"/>
    <property type="evidence" value="ECO:0007669"/>
    <property type="project" value="InterPro"/>
</dbReference>
<feature type="compositionally biased region" description="Basic and acidic residues" evidence="5">
    <location>
        <begin position="13"/>
        <end position="41"/>
    </location>
</feature>
<evidence type="ECO:0000313" key="7">
    <source>
        <dbReference type="EMBL" id="CAB9523769.1"/>
    </source>
</evidence>
<protein>
    <submittedName>
        <fullName evidence="7">HSF-type DNA-binding</fullName>
    </submittedName>
</protein>
<dbReference type="OrthoDB" id="60033at2759"/>
<feature type="domain" description="HSF-type DNA-binding" evidence="6">
    <location>
        <begin position="124"/>
        <end position="220"/>
    </location>
</feature>
<reference evidence="7" key="1">
    <citation type="submission" date="2020-06" db="EMBL/GenBank/DDBJ databases">
        <authorList>
            <consortium name="Plant Systems Biology data submission"/>
        </authorList>
    </citation>
    <scope>NUCLEOTIDE SEQUENCE</scope>
    <source>
        <strain evidence="7">D6</strain>
    </source>
</reference>
<comment type="caution">
    <text evidence="7">The sequence shown here is derived from an EMBL/GenBank/DDBJ whole genome shotgun (WGS) entry which is preliminary data.</text>
</comment>
<dbReference type="Gene3D" id="1.10.10.10">
    <property type="entry name" value="Winged helix-like DNA-binding domain superfamily/Winged helix DNA-binding domain"/>
    <property type="match status" value="1"/>
</dbReference>
<proteinExistence type="inferred from homology"/>
<feature type="compositionally biased region" description="Polar residues" evidence="5">
    <location>
        <begin position="254"/>
        <end position="277"/>
    </location>
</feature>
<dbReference type="PANTHER" id="PTHR10015">
    <property type="entry name" value="HEAT SHOCK TRANSCRIPTION FACTOR"/>
    <property type="match status" value="1"/>
</dbReference>
<evidence type="ECO:0000256" key="5">
    <source>
        <dbReference type="SAM" id="MobiDB-lite"/>
    </source>
</evidence>
<evidence type="ECO:0000313" key="8">
    <source>
        <dbReference type="Proteomes" id="UP001153069"/>
    </source>
</evidence>